<accession>A0ABN2LJ04</accession>
<evidence type="ECO:0000259" key="4">
    <source>
        <dbReference type="Pfam" id="PF09972"/>
    </source>
</evidence>
<dbReference type="InterPro" id="IPR018702">
    <property type="entry name" value="DUF2207"/>
</dbReference>
<evidence type="ECO:0000256" key="2">
    <source>
        <dbReference type="SAM" id="Phobius"/>
    </source>
</evidence>
<keyword evidence="2" id="KW-1133">Transmembrane helix</keyword>
<evidence type="ECO:0008006" key="8">
    <source>
        <dbReference type="Google" id="ProtNLM"/>
    </source>
</evidence>
<feature type="domain" description="DUF2207" evidence="4">
    <location>
        <begin position="51"/>
        <end position="235"/>
    </location>
</feature>
<feature type="compositionally biased region" description="Gly residues" evidence="1">
    <location>
        <begin position="588"/>
        <end position="607"/>
    </location>
</feature>
<evidence type="ECO:0000313" key="7">
    <source>
        <dbReference type="Proteomes" id="UP001500851"/>
    </source>
</evidence>
<protein>
    <recommendedName>
        <fullName evidence="8">Membrane protein DUF2207</fullName>
    </recommendedName>
</protein>
<keyword evidence="2" id="KW-0812">Transmembrane</keyword>
<keyword evidence="2" id="KW-0472">Membrane</keyword>
<feature type="region of interest" description="Disordered" evidence="1">
    <location>
        <begin position="582"/>
        <end position="607"/>
    </location>
</feature>
<feature type="domain" description="Predicted membrane protein YciQ-like C-terminal" evidence="5">
    <location>
        <begin position="292"/>
        <end position="537"/>
    </location>
</feature>
<organism evidence="6 7">
    <name type="scientific">Leucobacter iarius</name>
    <dbReference type="NCBI Taxonomy" id="333963"/>
    <lineage>
        <taxon>Bacteria</taxon>
        <taxon>Bacillati</taxon>
        <taxon>Actinomycetota</taxon>
        <taxon>Actinomycetes</taxon>
        <taxon>Micrococcales</taxon>
        <taxon>Microbacteriaceae</taxon>
        <taxon>Leucobacter</taxon>
    </lineage>
</organism>
<evidence type="ECO:0000313" key="6">
    <source>
        <dbReference type="EMBL" id="GAA1790239.1"/>
    </source>
</evidence>
<comment type="caution">
    <text evidence="6">The sequence shown here is derived from an EMBL/GenBank/DDBJ whole genome shotgun (WGS) entry which is preliminary data.</text>
</comment>
<dbReference type="Proteomes" id="UP001500851">
    <property type="component" value="Unassembled WGS sequence"/>
</dbReference>
<reference evidence="6 7" key="1">
    <citation type="journal article" date="2019" name="Int. J. Syst. Evol. Microbiol.">
        <title>The Global Catalogue of Microorganisms (GCM) 10K type strain sequencing project: providing services to taxonomists for standard genome sequencing and annotation.</title>
        <authorList>
            <consortium name="The Broad Institute Genomics Platform"/>
            <consortium name="The Broad Institute Genome Sequencing Center for Infectious Disease"/>
            <person name="Wu L."/>
            <person name="Ma J."/>
        </authorList>
    </citation>
    <scope>NUCLEOTIDE SEQUENCE [LARGE SCALE GENOMIC DNA]</scope>
    <source>
        <strain evidence="6 7">JCM 14736</strain>
    </source>
</reference>
<proteinExistence type="predicted"/>
<feature type="chain" id="PRO_5047322267" description="Membrane protein DUF2207" evidence="3">
    <location>
        <begin position="31"/>
        <end position="607"/>
    </location>
</feature>
<feature type="transmembrane region" description="Helical" evidence="2">
    <location>
        <begin position="256"/>
        <end position="279"/>
    </location>
</feature>
<keyword evidence="3" id="KW-0732">Signal</keyword>
<keyword evidence="7" id="KW-1185">Reference proteome</keyword>
<evidence type="ECO:0000259" key="5">
    <source>
        <dbReference type="Pfam" id="PF20990"/>
    </source>
</evidence>
<sequence length="607" mass="64039">MPRIARTLIRTLAAAALCGFALVAAPFSVAAPAQASVDDFSYESWDAKYVLDLDAEGRAVARVTETLTPVFPDFDQNRGLVRALPLDYEDSPVPPTDISVTDGAGRPVPFSTEDSDRFRGILVGDDSYVHGRQTYVISYSLRDVVLAATKTKADEFYWDVLPIERKQRVDAFSLEVEFAPALAKHLTGSAACYTGPSGSKDRCGVEAAGRSETSAIASAHLSEVPSGSGVTVAIGMDPGTVVQPPNRVPNFWLDRLPAILALGALGCGIAGAILVGGLVRRRRFFRGTIVAQYDVPPHLPPLLAANLIGGAKSVLPAEFVHLAVRGATRIEDSPQAESFWSGKQPPVLRLLDPAAATDPLDQRTLAELFAGLAPGQAFQLPTKDSRFAQRMQKLVSGVPAEARSRGYTTTEASRGARILGFIALGLVLATAPLFVLGIGRPESLTFGVGLLLAVSFVLAIVALAKHRVLTPAGAEAREYLLGVKLFTSVAEADRIRTLQSYTGAERLEGAGVDVVQLYERLLPYAMLFGLEKEWGRVLEVRYQEAGVAVPIWYPGLAAHGLAGLDRSLSDMSSSFSSSASYTSSSSGGSSGGGFSGGGGGGGFSGGR</sequence>
<feature type="transmembrane region" description="Helical" evidence="2">
    <location>
        <begin position="444"/>
        <end position="464"/>
    </location>
</feature>
<dbReference type="RefSeq" id="WP_344031793.1">
    <property type="nucleotide sequence ID" value="NZ_BAAAOB010000002.1"/>
</dbReference>
<gene>
    <name evidence="6" type="ORF">GCM10009768_19060</name>
</gene>
<evidence type="ECO:0000256" key="1">
    <source>
        <dbReference type="SAM" id="MobiDB-lite"/>
    </source>
</evidence>
<dbReference type="Pfam" id="PF09972">
    <property type="entry name" value="DUF2207"/>
    <property type="match status" value="1"/>
</dbReference>
<feature type="signal peptide" evidence="3">
    <location>
        <begin position="1"/>
        <end position="30"/>
    </location>
</feature>
<dbReference type="InterPro" id="IPR048389">
    <property type="entry name" value="YciQ-like_C"/>
</dbReference>
<feature type="transmembrane region" description="Helical" evidence="2">
    <location>
        <begin position="418"/>
        <end position="438"/>
    </location>
</feature>
<evidence type="ECO:0000256" key="3">
    <source>
        <dbReference type="SAM" id="SignalP"/>
    </source>
</evidence>
<dbReference type="Pfam" id="PF20990">
    <property type="entry name" value="DUF2207_C"/>
    <property type="match status" value="1"/>
</dbReference>
<name>A0ABN2LJ04_9MICO</name>
<dbReference type="EMBL" id="BAAAOB010000002">
    <property type="protein sequence ID" value="GAA1790239.1"/>
    <property type="molecule type" value="Genomic_DNA"/>
</dbReference>